<name>J4H5H9_9APHY</name>
<sequence>MAYTRCPLRLHIVPGGPPGLAWDSLPPPTDLATAALARTPSLTSPACTHVHKYAAQHTADSTVHVAAHDDFLPPASAVTKQPGVGPADLSLAKTSTMRLAGGGWNDRA</sequence>
<dbReference type="InParanoid" id="J4H5H9"/>
<dbReference type="GeneID" id="24101669"/>
<accession>J4H5H9</accession>
<dbReference type="HOGENOM" id="CLU_2197017_0_0_1"/>
<evidence type="ECO:0000313" key="2">
    <source>
        <dbReference type="Proteomes" id="UP000006352"/>
    </source>
</evidence>
<dbReference type="AlphaFoldDB" id="J4H5H9"/>
<dbReference type="RefSeq" id="XP_012176790.1">
    <property type="nucleotide sequence ID" value="XM_012321400.1"/>
</dbReference>
<evidence type="ECO:0000313" key="1">
    <source>
        <dbReference type="EMBL" id="CCM06769.1"/>
    </source>
</evidence>
<proteinExistence type="predicted"/>
<dbReference type="Proteomes" id="UP000006352">
    <property type="component" value="Unassembled WGS sequence"/>
</dbReference>
<dbReference type="EMBL" id="HE797493">
    <property type="protein sequence ID" value="CCM06769.1"/>
    <property type="molecule type" value="Genomic_DNA"/>
</dbReference>
<keyword evidence="2" id="KW-1185">Reference proteome</keyword>
<reference evidence="1 2" key="1">
    <citation type="journal article" date="2012" name="Appl. Environ. Microbiol.">
        <title>Short-read sequencing for genomic analysis of the brown rot fungus Fibroporia radiculosa.</title>
        <authorList>
            <person name="Tang J.D."/>
            <person name="Perkins A.D."/>
            <person name="Sonstegard T.S."/>
            <person name="Schroeder S.G."/>
            <person name="Burgess S.C."/>
            <person name="Diehl S.V."/>
        </authorList>
    </citation>
    <scope>NUCLEOTIDE SEQUENCE [LARGE SCALE GENOMIC DNA]</scope>
    <source>
        <strain evidence="1 2">TFFH 294</strain>
    </source>
</reference>
<gene>
    <name evidence="1" type="ORF">FIBRA_09067</name>
</gene>
<organism evidence="1 2">
    <name type="scientific">Fibroporia radiculosa</name>
    <dbReference type="NCBI Taxonomy" id="599839"/>
    <lineage>
        <taxon>Eukaryota</taxon>
        <taxon>Fungi</taxon>
        <taxon>Dikarya</taxon>
        <taxon>Basidiomycota</taxon>
        <taxon>Agaricomycotina</taxon>
        <taxon>Agaricomycetes</taxon>
        <taxon>Polyporales</taxon>
        <taxon>Fibroporiaceae</taxon>
        <taxon>Fibroporia</taxon>
    </lineage>
</organism>
<protein>
    <submittedName>
        <fullName evidence="1">Uncharacterized protein</fullName>
    </submittedName>
</protein>